<reference evidence="3 4" key="1">
    <citation type="journal article" date="2023" name="Int. J. Syst. Evol. Microbiol.">
        <title>Methylocystis iwaonis sp. nov., a type II methane-oxidizing bacterium from surface soil of a rice paddy field in Japan, and emended description of the genus Methylocystis (ex Whittenbury et al. 1970) Bowman et al. 1993.</title>
        <authorList>
            <person name="Kaise H."/>
            <person name="Sawadogo J.B."/>
            <person name="Alam M.S."/>
            <person name="Ueno C."/>
            <person name="Dianou D."/>
            <person name="Shinjo R."/>
            <person name="Asakawa S."/>
        </authorList>
    </citation>
    <scope>NUCLEOTIDE SEQUENCE [LARGE SCALE GENOMIC DNA]</scope>
    <source>
        <strain evidence="3 4">SS37A-Re</strain>
    </source>
</reference>
<evidence type="ECO:0000313" key="3">
    <source>
        <dbReference type="EMBL" id="BDV32552.1"/>
    </source>
</evidence>
<keyword evidence="4" id="KW-1185">Reference proteome</keyword>
<evidence type="ECO:0000313" key="4">
    <source>
        <dbReference type="Proteomes" id="UP001317629"/>
    </source>
</evidence>
<sequence>MNMQFFTRFFAAAGIMLALPAQADDTKSLVVALRGAAIGQVRPVPRTPQGSTQANCFDLQLVDVRKGEIIGTATDCLSDVTPEGNGTSLTATTIFHFREGTLVSRGRTTVQPVSPTAAPSPATHITGSIPVPGSNEVLSGDGRFRGKAATVRLSGAVDLSQLASANKIAFDCIFVIDFL</sequence>
<keyword evidence="2" id="KW-0732">Signal</keyword>
<gene>
    <name evidence="3" type="ORF">SS37A_00810</name>
</gene>
<organism evidence="3 4">
    <name type="scientific">Methylocystis iwaonis</name>
    <dbReference type="NCBI Taxonomy" id="2885079"/>
    <lineage>
        <taxon>Bacteria</taxon>
        <taxon>Pseudomonadati</taxon>
        <taxon>Pseudomonadota</taxon>
        <taxon>Alphaproteobacteria</taxon>
        <taxon>Hyphomicrobiales</taxon>
        <taxon>Methylocystaceae</taxon>
        <taxon>Methylocystis</taxon>
    </lineage>
</organism>
<proteinExistence type="predicted"/>
<feature type="signal peptide" evidence="2">
    <location>
        <begin position="1"/>
        <end position="23"/>
    </location>
</feature>
<protein>
    <recommendedName>
        <fullName evidence="5">DUF4402 domain-containing protein</fullName>
    </recommendedName>
</protein>
<evidence type="ECO:0000256" key="2">
    <source>
        <dbReference type="SAM" id="SignalP"/>
    </source>
</evidence>
<evidence type="ECO:0000256" key="1">
    <source>
        <dbReference type="SAM" id="MobiDB-lite"/>
    </source>
</evidence>
<feature type="region of interest" description="Disordered" evidence="1">
    <location>
        <begin position="111"/>
        <end position="132"/>
    </location>
</feature>
<feature type="compositionally biased region" description="Low complexity" evidence="1">
    <location>
        <begin position="114"/>
        <end position="123"/>
    </location>
</feature>
<accession>A0ABM8E3F4</accession>
<dbReference type="EMBL" id="AP027142">
    <property type="protein sequence ID" value="BDV32552.1"/>
    <property type="molecule type" value="Genomic_DNA"/>
</dbReference>
<feature type="chain" id="PRO_5046411661" description="DUF4402 domain-containing protein" evidence="2">
    <location>
        <begin position="24"/>
        <end position="179"/>
    </location>
</feature>
<dbReference type="RefSeq" id="WP_281929663.1">
    <property type="nucleotide sequence ID" value="NZ_AP027142.1"/>
</dbReference>
<name>A0ABM8E3F4_9HYPH</name>
<evidence type="ECO:0008006" key="5">
    <source>
        <dbReference type="Google" id="ProtNLM"/>
    </source>
</evidence>
<dbReference type="Proteomes" id="UP001317629">
    <property type="component" value="Chromosome"/>
</dbReference>